<dbReference type="Gene3D" id="3.30.710.10">
    <property type="entry name" value="Potassium Channel Kv1.1, Chain A"/>
    <property type="match status" value="1"/>
</dbReference>
<dbReference type="SMART" id="SM00225">
    <property type="entry name" value="BTB"/>
    <property type="match status" value="1"/>
</dbReference>
<sequence length="335" mass="38204">MPSYFTPSVLMPATDLTPPTKRRRTSSAQETNPNPITRSDIWFEDGSVVLQAELKQFRVHRTMLARHSTVFKDMFGIPQPQGEAAIEGCPIVHLSDTAEDVCHMLMALYDKGYNIRQALPFPVVAAMLRLGKKYEFDHLRDEALLRLTSEFPTKLEEWDALPDHFTHIVDRKGLVFDIISLAIECGVQSILPAAYFLALPDVFSVLSGQERDDRTIAQLPLRAQRACLFGRERIIFALADDTYNWLHGKIISEYCESISCERACLQMIQNIWKPRPNPTIALRKWSDVVEAVDLLCGNCREEAEVIHEAGRRVLWNKLPSLFDLPFWSGLKNCEM</sequence>
<dbReference type="PROSITE" id="PS50097">
    <property type="entry name" value="BTB"/>
    <property type="match status" value="1"/>
</dbReference>
<dbReference type="Proteomes" id="UP000054477">
    <property type="component" value="Unassembled WGS sequence"/>
</dbReference>
<feature type="domain" description="BTB" evidence="2">
    <location>
        <begin position="46"/>
        <end position="117"/>
    </location>
</feature>
<name>A0A0C9X9Z7_9AGAR</name>
<proteinExistence type="predicted"/>
<dbReference type="OrthoDB" id="3217871at2759"/>
<evidence type="ECO:0000259" key="2">
    <source>
        <dbReference type="PROSITE" id="PS50097"/>
    </source>
</evidence>
<evidence type="ECO:0000256" key="1">
    <source>
        <dbReference type="SAM" id="MobiDB-lite"/>
    </source>
</evidence>
<dbReference type="AlphaFoldDB" id="A0A0C9X9Z7"/>
<reference evidence="4" key="2">
    <citation type="submission" date="2015-01" db="EMBL/GenBank/DDBJ databases">
        <title>Evolutionary Origins and Diversification of the Mycorrhizal Mutualists.</title>
        <authorList>
            <consortium name="DOE Joint Genome Institute"/>
            <consortium name="Mycorrhizal Genomics Consortium"/>
            <person name="Kohler A."/>
            <person name="Kuo A."/>
            <person name="Nagy L.G."/>
            <person name="Floudas D."/>
            <person name="Copeland A."/>
            <person name="Barry K.W."/>
            <person name="Cichocki N."/>
            <person name="Veneault-Fourrey C."/>
            <person name="LaButti K."/>
            <person name="Lindquist E.A."/>
            <person name="Lipzen A."/>
            <person name="Lundell T."/>
            <person name="Morin E."/>
            <person name="Murat C."/>
            <person name="Riley R."/>
            <person name="Ohm R."/>
            <person name="Sun H."/>
            <person name="Tunlid A."/>
            <person name="Henrissat B."/>
            <person name="Grigoriev I.V."/>
            <person name="Hibbett D.S."/>
            <person name="Martin F."/>
        </authorList>
    </citation>
    <scope>NUCLEOTIDE SEQUENCE [LARGE SCALE GENOMIC DNA]</scope>
    <source>
        <strain evidence="4">LaAM-08-1</strain>
    </source>
</reference>
<dbReference type="InterPro" id="IPR000210">
    <property type="entry name" value="BTB/POZ_dom"/>
</dbReference>
<protein>
    <recommendedName>
        <fullName evidence="2">BTB domain-containing protein</fullName>
    </recommendedName>
</protein>
<dbReference type="EMBL" id="KN838791">
    <property type="protein sequence ID" value="KIJ94481.1"/>
    <property type="molecule type" value="Genomic_DNA"/>
</dbReference>
<organism evidence="3 4">
    <name type="scientific">Laccaria amethystina LaAM-08-1</name>
    <dbReference type="NCBI Taxonomy" id="1095629"/>
    <lineage>
        <taxon>Eukaryota</taxon>
        <taxon>Fungi</taxon>
        <taxon>Dikarya</taxon>
        <taxon>Basidiomycota</taxon>
        <taxon>Agaricomycotina</taxon>
        <taxon>Agaricomycetes</taxon>
        <taxon>Agaricomycetidae</taxon>
        <taxon>Agaricales</taxon>
        <taxon>Agaricineae</taxon>
        <taxon>Hydnangiaceae</taxon>
        <taxon>Laccaria</taxon>
    </lineage>
</organism>
<feature type="region of interest" description="Disordered" evidence="1">
    <location>
        <begin position="1"/>
        <end position="37"/>
    </location>
</feature>
<dbReference type="Pfam" id="PF00651">
    <property type="entry name" value="BTB"/>
    <property type="match status" value="1"/>
</dbReference>
<dbReference type="SUPFAM" id="SSF54695">
    <property type="entry name" value="POZ domain"/>
    <property type="match status" value="1"/>
</dbReference>
<evidence type="ECO:0000313" key="4">
    <source>
        <dbReference type="Proteomes" id="UP000054477"/>
    </source>
</evidence>
<dbReference type="CDD" id="cd18186">
    <property type="entry name" value="BTB_POZ_ZBTB_KLHL-like"/>
    <property type="match status" value="1"/>
</dbReference>
<reference evidence="3 4" key="1">
    <citation type="submission" date="2014-04" db="EMBL/GenBank/DDBJ databases">
        <authorList>
            <consortium name="DOE Joint Genome Institute"/>
            <person name="Kuo A."/>
            <person name="Kohler A."/>
            <person name="Nagy L.G."/>
            <person name="Floudas D."/>
            <person name="Copeland A."/>
            <person name="Barry K.W."/>
            <person name="Cichocki N."/>
            <person name="Veneault-Fourrey C."/>
            <person name="LaButti K."/>
            <person name="Lindquist E.A."/>
            <person name="Lipzen A."/>
            <person name="Lundell T."/>
            <person name="Morin E."/>
            <person name="Murat C."/>
            <person name="Sun H."/>
            <person name="Tunlid A."/>
            <person name="Henrissat B."/>
            <person name="Grigoriev I.V."/>
            <person name="Hibbett D.S."/>
            <person name="Martin F."/>
            <person name="Nordberg H.P."/>
            <person name="Cantor M.N."/>
            <person name="Hua S.X."/>
        </authorList>
    </citation>
    <scope>NUCLEOTIDE SEQUENCE [LARGE SCALE GENOMIC DNA]</scope>
    <source>
        <strain evidence="3 4">LaAM-08-1</strain>
    </source>
</reference>
<feature type="compositionally biased region" description="Polar residues" evidence="1">
    <location>
        <begin position="26"/>
        <end position="37"/>
    </location>
</feature>
<gene>
    <name evidence="3" type="ORF">K443DRAFT_683717</name>
</gene>
<keyword evidence="4" id="KW-1185">Reference proteome</keyword>
<evidence type="ECO:0000313" key="3">
    <source>
        <dbReference type="EMBL" id="KIJ94481.1"/>
    </source>
</evidence>
<dbReference type="STRING" id="1095629.A0A0C9X9Z7"/>
<dbReference type="InterPro" id="IPR011333">
    <property type="entry name" value="SKP1/BTB/POZ_sf"/>
</dbReference>
<accession>A0A0C9X9Z7</accession>
<dbReference type="HOGENOM" id="CLU_033082_3_2_1"/>